<dbReference type="SUPFAM" id="SSF48452">
    <property type="entry name" value="TPR-like"/>
    <property type="match status" value="1"/>
</dbReference>
<dbReference type="KEGG" id="llu:AKJ09_00654"/>
<dbReference type="Pfam" id="PF14559">
    <property type="entry name" value="TPR_19"/>
    <property type="match status" value="1"/>
</dbReference>
<feature type="coiled-coil region" evidence="2">
    <location>
        <begin position="298"/>
        <end position="350"/>
    </location>
</feature>
<keyword evidence="1" id="KW-0802">TPR repeat</keyword>
<reference evidence="3 4" key="1">
    <citation type="submission" date="2015-08" db="EMBL/GenBank/DDBJ databases">
        <authorList>
            <person name="Babu N.S."/>
            <person name="Beckwith C.J."/>
            <person name="Beseler K.G."/>
            <person name="Brison A."/>
            <person name="Carone J.V."/>
            <person name="Caskin T.P."/>
            <person name="Diamond M."/>
            <person name="Durham M.E."/>
            <person name="Foxe J.M."/>
            <person name="Go M."/>
            <person name="Henderson B.A."/>
            <person name="Jones I.B."/>
            <person name="McGettigan J.A."/>
            <person name="Micheletti S.J."/>
            <person name="Nasrallah M.E."/>
            <person name="Ortiz D."/>
            <person name="Piller C.R."/>
            <person name="Privatt S.R."/>
            <person name="Schneider S.L."/>
            <person name="Sharp S."/>
            <person name="Smith T.C."/>
            <person name="Stanton J.D."/>
            <person name="Ullery H.E."/>
            <person name="Wilson R.J."/>
            <person name="Serrano M.G."/>
            <person name="Buck G."/>
            <person name="Lee V."/>
            <person name="Wang Y."/>
            <person name="Carvalho R."/>
            <person name="Voegtly L."/>
            <person name="Shi R."/>
            <person name="Duckworth R."/>
            <person name="Johnson A."/>
            <person name="Loviza R."/>
            <person name="Walstead R."/>
            <person name="Shah Z."/>
            <person name="Kiflezghi M."/>
            <person name="Wade K."/>
            <person name="Ball S.L."/>
            <person name="Bradley K.W."/>
            <person name="Asai D.J."/>
            <person name="Bowman C.A."/>
            <person name="Russell D.A."/>
            <person name="Pope W.H."/>
            <person name="Jacobs-Sera D."/>
            <person name="Hendrix R.W."/>
            <person name="Hatfull G.F."/>
        </authorList>
    </citation>
    <scope>NUCLEOTIDE SEQUENCE [LARGE SCALE GENOMIC DNA]</scope>
    <source>
        <strain evidence="3 4">DSM 27648</strain>
    </source>
</reference>
<protein>
    <submittedName>
        <fullName evidence="3">Uncharacterized protein</fullName>
    </submittedName>
</protein>
<gene>
    <name evidence="3" type="ORF">AKJ09_00654</name>
</gene>
<dbReference type="Proteomes" id="UP000064967">
    <property type="component" value="Chromosome"/>
</dbReference>
<evidence type="ECO:0000313" key="4">
    <source>
        <dbReference type="Proteomes" id="UP000064967"/>
    </source>
</evidence>
<keyword evidence="4" id="KW-1185">Reference proteome</keyword>
<dbReference type="InterPro" id="IPR019734">
    <property type="entry name" value="TPR_rpt"/>
</dbReference>
<dbReference type="Gene3D" id="1.25.40.10">
    <property type="entry name" value="Tetratricopeptide repeat domain"/>
    <property type="match status" value="1"/>
</dbReference>
<organism evidence="3 4">
    <name type="scientific">Labilithrix luteola</name>
    <dbReference type="NCBI Taxonomy" id="1391654"/>
    <lineage>
        <taxon>Bacteria</taxon>
        <taxon>Pseudomonadati</taxon>
        <taxon>Myxococcota</taxon>
        <taxon>Polyangia</taxon>
        <taxon>Polyangiales</taxon>
        <taxon>Labilitrichaceae</taxon>
        <taxon>Labilithrix</taxon>
    </lineage>
</organism>
<name>A0A0K1PKD6_9BACT</name>
<sequence length="356" mass="39056">MAASNVILGTRAEGTAKELIAKGEAALLAQKWQEAVDAFEAVLAGDAEAANNPGLLYDLAVAYEGLGDREKARARFREIVRRFPNDPNARNALAREVSLDAYLEDWAALGEAGEMILARPNLEPADRMLGLGARGLSRVQAKDENGGSHDIQDGLDLVDEYRYGATGQLPVAAAMLKYAHGELRKLRSEKISLDPPGTDFVLKLEARCAGLLDAQNAYADAIRSIDPLWAAMSGYRVGEMYRQLHQELMRLPAPVTAKTESDKQLFYAIMHVRYRALLDKGIEMMKRTLGLGERTGAASAWMARAKEAKDEMENALEDEKAQLAKLPYTEAEVEKALDILKKKAQDQQARAAAKTK</sequence>
<dbReference type="InterPro" id="IPR011990">
    <property type="entry name" value="TPR-like_helical_dom_sf"/>
</dbReference>
<evidence type="ECO:0000313" key="3">
    <source>
        <dbReference type="EMBL" id="AKU93990.1"/>
    </source>
</evidence>
<feature type="repeat" description="TPR" evidence="1">
    <location>
        <begin position="53"/>
        <end position="86"/>
    </location>
</feature>
<evidence type="ECO:0000256" key="1">
    <source>
        <dbReference type="PROSITE-ProRule" id="PRU00339"/>
    </source>
</evidence>
<dbReference type="EMBL" id="CP012333">
    <property type="protein sequence ID" value="AKU93990.1"/>
    <property type="molecule type" value="Genomic_DNA"/>
</dbReference>
<accession>A0A0K1PKD6</accession>
<dbReference type="PROSITE" id="PS50005">
    <property type="entry name" value="TPR"/>
    <property type="match status" value="1"/>
</dbReference>
<dbReference type="SMART" id="SM00028">
    <property type="entry name" value="TPR"/>
    <property type="match status" value="2"/>
</dbReference>
<proteinExistence type="predicted"/>
<dbReference type="AlphaFoldDB" id="A0A0K1PKD6"/>
<keyword evidence="2" id="KW-0175">Coiled coil</keyword>
<evidence type="ECO:0000256" key="2">
    <source>
        <dbReference type="SAM" id="Coils"/>
    </source>
</evidence>